<dbReference type="InterPro" id="IPR044880">
    <property type="entry name" value="NCX_ion-bd_dom_sf"/>
</dbReference>
<evidence type="ECO:0000256" key="6">
    <source>
        <dbReference type="ARBA" id="ARBA00023136"/>
    </source>
</evidence>
<feature type="transmembrane region" description="Helical" evidence="7">
    <location>
        <begin position="120"/>
        <end position="142"/>
    </location>
</feature>
<organism evidence="9">
    <name type="scientific">Pelagomonas calceolata</name>
    <dbReference type="NCBI Taxonomy" id="35677"/>
    <lineage>
        <taxon>Eukaryota</taxon>
        <taxon>Sar</taxon>
        <taxon>Stramenopiles</taxon>
        <taxon>Ochrophyta</taxon>
        <taxon>Pelagophyceae</taxon>
        <taxon>Pelagomonadales</taxon>
        <taxon>Pelagomonadaceae</taxon>
        <taxon>Pelagomonas</taxon>
    </lineage>
</organism>
<keyword evidence="3" id="KW-0813">Transport</keyword>
<keyword evidence="4 7" id="KW-0812">Transmembrane</keyword>
<proteinExistence type="inferred from homology"/>
<dbReference type="EMBL" id="CAKKNE010000001">
    <property type="protein sequence ID" value="CAH0366050.1"/>
    <property type="molecule type" value="Genomic_DNA"/>
</dbReference>
<dbReference type="PANTHER" id="PTHR10846:SF73">
    <property type="entry name" value="SODIUM_CALCIUM EXCHANGER MEMBRANE REGION DOMAIN-CONTAINING PROTEIN"/>
    <property type="match status" value="1"/>
</dbReference>
<dbReference type="OrthoDB" id="2127281at2759"/>
<dbReference type="GO" id="GO:0008273">
    <property type="term" value="F:calcium, potassium:sodium antiporter activity"/>
    <property type="evidence" value="ECO:0007669"/>
    <property type="project" value="TreeGrafter"/>
</dbReference>
<evidence type="ECO:0000313" key="11">
    <source>
        <dbReference type="Proteomes" id="UP000789595"/>
    </source>
</evidence>
<evidence type="ECO:0000256" key="1">
    <source>
        <dbReference type="ARBA" id="ARBA00004141"/>
    </source>
</evidence>
<dbReference type="InterPro" id="IPR004837">
    <property type="entry name" value="NaCa_Exmemb"/>
</dbReference>
<evidence type="ECO:0000259" key="8">
    <source>
        <dbReference type="Pfam" id="PF01699"/>
    </source>
</evidence>
<evidence type="ECO:0000313" key="9">
    <source>
        <dbReference type="EMBL" id="CAE0684930.1"/>
    </source>
</evidence>
<accession>A0A7S3ZJ78</accession>
<feature type="transmembrane region" description="Helical" evidence="7">
    <location>
        <begin position="52"/>
        <end position="70"/>
    </location>
</feature>
<sequence length="148" mass="15571">MVAWLETSACVLGVPTISLSLLLAASGTSLPNCLVAMYVAKKGRGTTAVSTVFGSNIFDILIALALPWAIYSSIFGPITVFESLGFGTAYALTTIMIATFALFVILSATNAWVVTHPHAWIYLAIYAAFVVYVILDAIPGIVPGPASR</sequence>
<evidence type="ECO:0000256" key="4">
    <source>
        <dbReference type="ARBA" id="ARBA00022692"/>
    </source>
</evidence>
<protein>
    <recommendedName>
        <fullName evidence="8">Sodium/calcium exchanger membrane region domain-containing protein</fullName>
    </recommendedName>
</protein>
<dbReference type="InterPro" id="IPR004481">
    <property type="entry name" value="K/Na/Ca-exchanger"/>
</dbReference>
<feature type="transmembrane region" description="Helical" evidence="7">
    <location>
        <begin position="90"/>
        <end position="113"/>
    </location>
</feature>
<dbReference type="GO" id="GO:0006874">
    <property type="term" value="P:intracellular calcium ion homeostasis"/>
    <property type="evidence" value="ECO:0007669"/>
    <property type="project" value="TreeGrafter"/>
</dbReference>
<evidence type="ECO:0000313" key="10">
    <source>
        <dbReference type="EMBL" id="CAH0366050.1"/>
    </source>
</evidence>
<reference evidence="9" key="1">
    <citation type="submission" date="2021-01" db="EMBL/GenBank/DDBJ databases">
        <authorList>
            <person name="Corre E."/>
            <person name="Pelletier E."/>
            <person name="Niang G."/>
            <person name="Scheremetjew M."/>
            <person name="Finn R."/>
            <person name="Kale V."/>
            <person name="Holt S."/>
            <person name="Cochrane G."/>
            <person name="Meng A."/>
            <person name="Brown T."/>
            <person name="Cohen L."/>
        </authorList>
    </citation>
    <scope>NUCLEOTIDE SEQUENCE</scope>
    <source>
        <strain evidence="9">CCMP1756</strain>
    </source>
</reference>
<feature type="transmembrane region" description="Helical" evidence="7">
    <location>
        <begin position="20"/>
        <end position="40"/>
    </location>
</feature>
<dbReference type="Proteomes" id="UP000789595">
    <property type="component" value="Unassembled WGS sequence"/>
</dbReference>
<dbReference type="GO" id="GO:0005886">
    <property type="term" value="C:plasma membrane"/>
    <property type="evidence" value="ECO:0007669"/>
    <property type="project" value="TreeGrafter"/>
</dbReference>
<evidence type="ECO:0000256" key="7">
    <source>
        <dbReference type="SAM" id="Phobius"/>
    </source>
</evidence>
<keyword evidence="11" id="KW-1185">Reference proteome</keyword>
<name>A0A7S3ZJ78_9STRA</name>
<evidence type="ECO:0000256" key="5">
    <source>
        <dbReference type="ARBA" id="ARBA00022989"/>
    </source>
</evidence>
<comment type="similarity">
    <text evidence="2">Belongs to the Ca(2+):cation antiporter (CaCA) (TC 2.A.19) family. SLC24A subfamily.</text>
</comment>
<keyword evidence="6 7" id="KW-0472">Membrane</keyword>
<evidence type="ECO:0000256" key="2">
    <source>
        <dbReference type="ARBA" id="ARBA00005364"/>
    </source>
</evidence>
<dbReference type="PANTHER" id="PTHR10846">
    <property type="entry name" value="SODIUM/POTASSIUM/CALCIUM EXCHANGER"/>
    <property type="match status" value="1"/>
</dbReference>
<evidence type="ECO:0000256" key="3">
    <source>
        <dbReference type="ARBA" id="ARBA00022449"/>
    </source>
</evidence>
<dbReference type="Pfam" id="PF01699">
    <property type="entry name" value="Na_Ca_ex"/>
    <property type="match status" value="1"/>
</dbReference>
<gene>
    <name evidence="9" type="ORF">PCAL00307_LOCUS364</name>
    <name evidence="10" type="ORF">PECAL_1P25200</name>
</gene>
<dbReference type="GO" id="GO:0005262">
    <property type="term" value="F:calcium channel activity"/>
    <property type="evidence" value="ECO:0007669"/>
    <property type="project" value="TreeGrafter"/>
</dbReference>
<dbReference type="AlphaFoldDB" id="A0A7S3ZJ78"/>
<comment type="subcellular location">
    <subcellularLocation>
        <location evidence="1">Membrane</location>
        <topology evidence="1">Multi-pass membrane protein</topology>
    </subcellularLocation>
</comment>
<keyword evidence="5 7" id="KW-1133">Transmembrane helix</keyword>
<dbReference type="EMBL" id="HBIW01000442">
    <property type="protein sequence ID" value="CAE0684930.1"/>
    <property type="molecule type" value="Transcribed_RNA"/>
</dbReference>
<feature type="domain" description="Sodium/calcium exchanger membrane region" evidence="8">
    <location>
        <begin position="1"/>
        <end position="134"/>
    </location>
</feature>
<reference evidence="10" key="2">
    <citation type="submission" date="2021-11" db="EMBL/GenBank/DDBJ databases">
        <authorList>
            <consortium name="Genoscope - CEA"/>
            <person name="William W."/>
        </authorList>
    </citation>
    <scope>NUCLEOTIDE SEQUENCE</scope>
</reference>
<keyword evidence="3" id="KW-0050">Antiport</keyword>
<dbReference type="Gene3D" id="1.20.1420.30">
    <property type="entry name" value="NCX, central ion-binding region"/>
    <property type="match status" value="1"/>
</dbReference>